<reference evidence="11 12" key="1">
    <citation type="journal article" date="2009" name="BMC Genomics">
        <title>Complete genome sequence of the sugarcane nitrogen-fixing endophyte Gluconacetobacter diazotrophicus Pal5.</title>
        <authorList>
            <person name="Bertalan M."/>
            <person name="Albano R."/>
            <person name="Padua V."/>
            <person name="Rouws L."/>
            <person name="Rojas C."/>
            <person name="Hemerly A."/>
            <person name="Teixeira K."/>
            <person name="Schwab S."/>
            <person name="Araujo J."/>
            <person name="Oliveira A."/>
            <person name="Franca L."/>
            <person name="Magalhaes V."/>
            <person name="Alqueres S."/>
            <person name="Cardoso A."/>
            <person name="Almeida W."/>
            <person name="Loureiro M.M."/>
            <person name="Nogueira E."/>
            <person name="Cidade D."/>
            <person name="Oliveira D."/>
            <person name="Simao T."/>
            <person name="Macedo J."/>
            <person name="Valadao A."/>
            <person name="Dreschsel M."/>
            <person name="Freitas F."/>
            <person name="Vidal M."/>
            <person name="Guedes H."/>
            <person name="Rodrigues E."/>
            <person name="Meneses C."/>
            <person name="Brioso P."/>
            <person name="Pozzer L."/>
            <person name="Figueiredo D."/>
            <person name="Montano H."/>
            <person name="Junior J."/>
            <person name="Filho G."/>
            <person name="Flores V."/>
            <person name="Ferreira B."/>
            <person name="Branco A."/>
            <person name="Gonzalez P."/>
            <person name="Guillobel H."/>
            <person name="Lemos M."/>
            <person name="Seibel L."/>
            <person name="Macedo J."/>
            <person name="Alves-Ferreira M."/>
            <person name="Sachetto-Martins G."/>
            <person name="Coelho A."/>
            <person name="Santos E."/>
            <person name="Amaral G."/>
            <person name="Neves A."/>
            <person name="Pacheco A.B."/>
            <person name="Carvalho D."/>
            <person name="Lery L."/>
            <person name="Bisch P."/>
            <person name="Rossle S.C."/>
            <person name="Urmenyi T."/>
            <person name="Kruger W.V."/>
            <person name="Martins O."/>
            <person name="Baldani J.I."/>
            <person name="Ferreira P.C."/>
        </authorList>
    </citation>
    <scope>NUCLEOTIDE SEQUENCE [LARGE SCALE GENOMIC DNA]</scope>
    <source>
        <strain evidence="12">ATCC 49037 / DSM 5601 / CCUG 37298 / CIP 103539 / LMG 7603 / PAl5</strain>
    </source>
</reference>
<dbReference type="Proteomes" id="UP000001176">
    <property type="component" value="Chromosome"/>
</dbReference>
<comment type="catalytic activity">
    <reaction evidence="10">
        <text>a 2,3-saturated acyl-[ACP] + NAD(+) = a (2E)-enoyl-[ACP] + NADH + H(+)</text>
        <dbReference type="Rhea" id="RHEA:10240"/>
        <dbReference type="Rhea" id="RHEA-COMP:9925"/>
        <dbReference type="Rhea" id="RHEA-COMP:9926"/>
        <dbReference type="ChEBI" id="CHEBI:15378"/>
        <dbReference type="ChEBI" id="CHEBI:57540"/>
        <dbReference type="ChEBI" id="CHEBI:57945"/>
        <dbReference type="ChEBI" id="CHEBI:78784"/>
        <dbReference type="ChEBI" id="CHEBI:78785"/>
        <dbReference type="EC" id="1.3.1.9"/>
    </reaction>
</comment>
<evidence type="ECO:0000256" key="6">
    <source>
        <dbReference type="ARBA" id="ARBA00023002"/>
    </source>
</evidence>
<dbReference type="Pfam" id="PF13561">
    <property type="entry name" value="adh_short_C2"/>
    <property type="match status" value="1"/>
</dbReference>
<sequence>MGLRAEVALPRVAVRGRHAIRSIPAWPACHDARETGYLVMLGSCPTRLLVQPRRQSDHAIFHSEDPIMSDGTPKAPLTGTLMKGKRGLVMGVANDHSIAWGIASAVAAQGGELAFTYQGEALGKRVRPLAERVGSSLVLPCDVGDDTAIDATFARIEEEWGGLDFLVHAIGWADKQYLRGRYVDTPRDAFLTALDISCYSFTAVAQRAARLMKAGGSMLTLSYLGAERVMPHYNVMGVAKAALEASVRYMAADLGRDGIRVNGISAGPMKTLAANGIGDFRYILRWNQYNSPLERNVALDEVGGAGLYMLSDLSGGVTGEIHHVDSGYHIVGMKNPTAPDISVSGD</sequence>
<keyword evidence="6" id="KW-0560">Oxidoreductase</keyword>
<name>A9H0U5_GLUDA</name>
<dbReference type="KEGG" id="gdi:GDI3231"/>
<evidence type="ECO:0000313" key="12">
    <source>
        <dbReference type="Proteomes" id="UP000001176"/>
    </source>
</evidence>
<dbReference type="InterPro" id="IPR014358">
    <property type="entry name" value="Enoyl-ACP_Rdtase_NADH"/>
</dbReference>
<keyword evidence="9" id="KW-0275">Fatty acid biosynthesis</keyword>
<dbReference type="SUPFAM" id="SSF51735">
    <property type="entry name" value="NAD(P)-binding Rossmann-fold domains"/>
    <property type="match status" value="1"/>
</dbReference>
<dbReference type="EMBL" id="AM889285">
    <property type="protein sequence ID" value="CAP57174.1"/>
    <property type="molecule type" value="Genomic_DNA"/>
</dbReference>
<accession>A9H0U5</accession>
<dbReference type="NCBIfam" id="NF006019">
    <property type="entry name" value="PRK08159.1"/>
    <property type="match status" value="1"/>
</dbReference>
<dbReference type="Gene3D" id="3.40.50.720">
    <property type="entry name" value="NAD(P)-binding Rossmann-like Domain"/>
    <property type="match status" value="1"/>
</dbReference>
<evidence type="ECO:0000256" key="9">
    <source>
        <dbReference type="ARBA" id="ARBA00023160"/>
    </source>
</evidence>
<organism evidence="11 12">
    <name type="scientific">Gluconacetobacter diazotrophicus (strain ATCC 49037 / DSM 5601 / CCUG 37298 / CIP 103539 / LMG 7603 / PAl5)</name>
    <dbReference type="NCBI Taxonomy" id="272568"/>
    <lineage>
        <taxon>Bacteria</taxon>
        <taxon>Pseudomonadati</taxon>
        <taxon>Pseudomonadota</taxon>
        <taxon>Alphaproteobacteria</taxon>
        <taxon>Acetobacterales</taxon>
        <taxon>Acetobacteraceae</taxon>
        <taxon>Gluconacetobacter</taxon>
    </lineage>
</organism>
<dbReference type="Gene3D" id="1.10.8.400">
    <property type="entry name" value="Enoyl acyl carrier protein reductase"/>
    <property type="match status" value="1"/>
</dbReference>
<evidence type="ECO:0000256" key="2">
    <source>
        <dbReference type="ARBA" id="ARBA00009233"/>
    </source>
</evidence>
<dbReference type="InterPro" id="IPR036291">
    <property type="entry name" value="NAD(P)-bd_dom_sf"/>
</dbReference>
<evidence type="ECO:0000256" key="5">
    <source>
        <dbReference type="ARBA" id="ARBA00022832"/>
    </source>
</evidence>
<comment type="similarity">
    <text evidence="2">Belongs to the short-chain dehydrogenases/reductases (SDR) family. FabI subfamily.</text>
</comment>
<evidence type="ECO:0000256" key="1">
    <source>
        <dbReference type="ARBA" id="ARBA00005194"/>
    </source>
</evidence>
<dbReference type="PRINTS" id="PR00081">
    <property type="entry name" value="GDHRDH"/>
</dbReference>
<dbReference type="EC" id="1.3.1.9" evidence="3"/>
<keyword evidence="4" id="KW-0444">Lipid biosynthesis</keyword>
<dbReference type="PANTHER" id="PTHR43159">
    <property type="entry name" value="ENOYL-[ACYL-CARRIER-PROTEIN] REDUCTASE"/>
    <property type="match status" value="1"/>
</dbReference>
<keyword evidence="5" id="KW-0276">Fatty acid metabolism</keyword>
<comment type="pathway">
    <text evidence="1">Lipid metabolism; fatty acid biosynthesis.</text>
</comment>
<evidence type="ECO:0000256" key="3">
    <source>
        <dbReference type="ARBA" id="ARBA00012996"/>
    </source>
</evidence>
<dbReference type="AlphaFoldDB" id="A9H0U5"/>
<dbReference type="FunFam" id="3.40.50.720:FF:000054">
    <property type="entry name" value="Enoyl-[acyl-carrier-protein] reductase [NADH]"/>
    <property type="match status" value="1"/>
</dbReference>
<dbReference type="GO" id="GO:0006633">
    <property type="term" value="P:fatty acid biosynthetic process"/>
    <property type="evidence" value="ECO:0007669"/>
    <property type="project" value="UniProtKB-UniPathway"/>
</dbReference>
<dbReference type="GO" id="GO:0004318">
    <property type="term" value="F:enoyl-[acyl-carrier-protein] reductase (NADH) activity"/>
    <property type="evidence" value="ECO:0007669"/>
    <property type="project" value="UniProtKB-EC"/>
</dbReference>
<keyword evidence="8" id="KW-0443">Lipid metabolism</keyword>
<keyword evidence="7" id="KW-0520">NAD</keyword>
<evidence type="ECO:0000256" key="7">
    <source>
        <dbReference type="ARBA" id="ARBA00023027"/>
    </source>
</evidence>
<proteinExistence type="inferred from homology"/>
<keyword evidence="12" id="KW-1185">Reference proteome</keyword>
<evidence type="ECO:0000256" key="8">
    <source>
        <dbReference type="ARBA" id="ARBA00023098"/>
    </source>
</evidence>
<protein>
    <recommendedName>
        <fullName evidence="3">enoyl-[acyl-carrier-protein] reductase (NADH)</fullName>
        <ecNumber evidence="3">1.3.1.9</ecNumber>
    </recommendedName>
</protein>
<dbReference type="InterPro" id="IPR002347">
    <property type="entry name" value="SDR_fam"/>
</dbReference>
<gene>
    <name evidence="11" type="primary">fabI</name>
    <name evidence="11" type="ordered locus">GDI3231</name>
</gene>
<dbReference type="PANTHER" id="PTHR43159:SF2">
    <property type="entry name" value="ENOYL-[ACYL-CARRIER-PROTEIN] REDUCTASE [NADH], CHLOROPLASTIC"/>
    <property type="match status" value="1"/>
</dbReference>
<evidence type="ECO:0000256" key="10">
    <source>
        <dbReference type="ARBA" id="ARBA00048572"/>
    </source>
</evidence>
<evidence type="ECO:0000256" key="4">
    <source>
        <dbReference type="ARBA" id="ARBA00022516"/>
    </source>
</evidence>
<evidence type="ECO:0000313" key="11">
    <source>
        <dbReference type="EMBL" id="CAP57174.1"/>
    </source>
</evidence>
<dbReference type="CDD" id="cd05372">
    <property type="entry name" value="ENR_SDR"/>
    <property type="match status" value="1"/>
</dbReference>
<dbReference type="UniPathway" id="UPA00094"/>